<dbReference type="InParanoid" id="A0A0C3ED54"/>
<dbReference type="AlphaFoldDB" id="A0A0C3ED54"/>
<dbReference type="OrthoDB" id="2591431at2759"/>
<reference evidence="2" key="2">
    <citation type="submission" date="2015-01" db="EMBL/GenBank/DDBJ databases">
        <title>Evolutionary Origins and Diversification of the Mycorrhizal Mutualists.</title>
        <authorList>
            <consortium name="DOE Joint Genome Institute"/>
            <consortium name="Mycorrhizal Genomics Consortium"/>
            <person name="Kohler A."/>
            <person name="Kuo A."/>
            <person name="Nagy L.G."/>
            <person name="Floudas D."/>
            <person name="Copeland A."/>
            <person name="Barry K.W."/>
            <person name="Cichocki N."/>
            <person name="Veneault-Fourrey C."/>
            <person name="LaButti K."/>
            <person name="Lindquist E.A."/>
            <person name="Lipzen A."/>
            <person name="Lundell T."/>
            <person name="Morin E."/>
            <person name="Murat C."/>
            <person name="Riley R."/>
            <person name="Ohm R."/>
            <person name="Sun H."/>
            <person name="Tunlid A."/>
            <person name="Henrissat B."/>
            <person name="Grigoriev I.V."/>
            <person name="Hibbett D.S."/>
            <person name="Martin F."/>
        </authorList>
    </citation>
    <scope>NUCLEOTIDE SEQUENCE [LARGE SCALE GENOMIC DNA]</scope>
    <source>
        <strain evidence="2">Foug A</strain>
    </source>
</reference>
<reference evidence="1 2" key="1">
    <citation type="submission" date="2014-04" db="EMBL/GenBank/DDBJ databases">
        <authorList>
            <consortium name="DOE Joint Genome Institute"/>
            <person name="Kuo A."/>
            <person name="Kohler A."/>
            <person name="Nagy L.G."/>
            <person name="Floudas D."/>
            <person name="Copeland A."/>
            <person name="Barry K.W."/>
            <person name="Cichocki N."/>
            <person name="Veneault-Fourrey C."/>
            <person name="LaButti K."/>
            <person name="Lindquist E.A."/>
            <person name="Lipzen A."/>
            <person name="Lundell T."/>
            <person name="Morin E."/>
            <person name="Murat C."/>
            <person name="Sun H."/>
            <person name="Tunlid A."/>
            <person name="Henrissat B."/>
            <person name="Grigoriev I.V."/>
            <person name="Hibbett D.S."/>
            <person name="Martin F."/>
            <person name="Nordberg H.P."/>
            <person name="Cantor M.N."/>
            <person name="Hua S.X."/>
        </authorList>
    </citation>
    <scope>NUCLEOTIDE SEQUENCE [LARGE SCALE GENOMIC DNA]</scope>
    <source>
        <strain evidence="1 2">Foug A</strain>
    </source>
</reference>
<evidence type="ECO:0000313" key="2">
    <source>
        <dbReference type="Proteomes" id="UP000053989"/>
    </source>
</evidence>
<accession>A0A0C3ED54</accession>
<keyword evidence="2" id="KW-1185">Reference proteome</keyword>
<dbReference type="HOGENOM" id="CLU_2265305_0_0_1"/>
<evidence type="ECO:0000313" key="1">
    <source>
        <dbReference type="EMBL" id="KIM66254.1"/>
    </source>
</evidence>
<name>A0A0C3ED54_9AGAM</name>
<organism evidence="1 2">
    <name type="scientific">Scleroderma citrinum Foug A</name>
    <dbReference type="NCBI Taxonomy" id="1036808"/>
    <lineage>
        <taxon>Eukaryota</taxon>
        <taxon>Fungi</taxon>
        <taxon>Dikarya</taxon>
        <taxon>Basidiomycota</taxon>
        <taxon>Agaricomycotina</taxon>
        <taxon>Agaricomycetes</taxon>
        <taxon>Agaricomycetidae</taxon>
        <taxon>Boletales</taxon>
        <taxon>Sclerodermatineae</taxon>
        <taxon>Sclerodermataceae</taxon>
        <taxon>Scleroderma</taxon>
    </lineage>
</organism>
<dbReference type="EMBL" id="KN822018">
    <property type="protein sequence ID" value="KIM66254.1"/>
    <property type="molecule type" value="Genomic_DNA"/>
</dbReference>
<sequence>MEVRYREKGKETLSRRRDHPRLGQLVTGLNSRSSTYIITHRKAAFAPPSHGVVGGSPGLRPSIPVFDVDPQHSILPSFACILPSFCRPTRLLHGFIPELFYRL</sequence>
<proteinExistence type="predicted"/>
<protein>
    <submittedName>
        <fullName evidence="1">Uncharacterized protein</fullName>
    </submittedName>
</protein>
<gene>
    <name evidence="1" type="ORF">SCLCIDRAFT_361640</name>
</gene>
<dbReference type="Proteomes" id="UP000053989">
    <property type="component" value="Unassembled WGS sequence"/>
</dbReference>